<evidence type="ECO:0000259" key="1">
    <source>
        <dbReference type="PROSITE" id="PS51301"/>
    </source>
</evidence>
<dbReference type="InterPro" id="IPR018874">
    <property type="entry name" value="Phage_Mx8_p63_C"/>
</dbReference>
<reference evidence="2 3" key="1">
    <citation type="submission" date="2018-04" db="EMBL/GenBank/DDBJ databases">
        <title>Genomic Encyclopedia of Archaeal and Bacterial Type Strains, Phase II (KMG-II): from individual species to whole genera.</title>
        <authorList>
            <person name="Goeker M."/>
        </authorList>
    </citation>
    <scope>NUCLEOTIDE SEQUENCE [LARGE SCALE GENOMIC DNA]</scope>
    <source>
        <strain evidence="2 3">DSM 5822</strain>
    </source>
</reference>
<comment type="caution">
    <text evidence="2">The sequence shown here is derived from an EMBL/GenBank/DDBJ whole genome shotgun (WGS) entry which is preliminary data.</text>
</comment>
<dbReference type="SMART" id="SM01252">
    <property type="entry name" value="KilA-N"/>
    <property type="match status" value="1"/>
</dbReference>
<dbReference type="InterPro" id="IPR017880">
    <property type="entry name" value="KilA_N"/>
</dbReference>
<proteinExistence type="predicted"/>
<evidence type="ECO:0000313" key="3">
    <source>
        <dbReference type="Proteomes" id="UP000244223"/>
    </source>
</evidence>
<dbReference type="PROSITE" id="PS51301">
    <property type="entry name" value="KILA_N"/>
    <property type="match status" value="1"/>
</dbReference>
<feature type="domain" description="KilA-N" evidence="1">
    <location>
        <begin position="3"/>
        <end position="133"/>
    </location>
</feature>
<dbReference type="OrthoDB" id="9810290at2"/>
<dbReference type="Pfam" id="PF04383">
    <property type="entry name" value="KilA-N"/>
    <property type="match status" value="1"/>
</dbReference>
<protein>
    <submittedName>
        <fullName evidence="2">KilA domain-containing protein</fullName>
    </submittedName>
</protein>
<evidence type="ECO:0000313" key="2">
    <source>
        <dbReference type="EMBL" id="PTQ86796.1"/>
    </source>
</evidence>
<dbReference type="InterPro" id="IPR018004">
    <property type="entry name" value="KilA/APSES_HTH"/>
</dbReference>
<sequence length="272" mass="30713">MSNVLKIDFSGQAYSFTTDGWLNATQAASRYQKKPIDWLRQRDTVEYICALAEEKGNSGFLPQFNEIIYLHGDSSLSRVKLLELVKSTGLVKIKGGSPENGGGTWFHSDLAVVFARWLNIKFAVWCDLRIKEIIRASYEPPNMIKLLLADTVSEWELRFPPSYYQALAKVTKTNYKGHSHGTPSVFGQITLKWIYSEILPPDVLAEVKARKKDSEKMHQWLSKGGEKQLDQQITKIEAIASSSVDYDDFAARCMQSCKAIGQLHLVLSMQSN</sequence>
<accession>A0A2T5ISI6</accession>
<dbReference type="AlphaFoldDB" id="A0A2T5ISI6"/>
<dbReference type="EMBL" id="QAON01000027">
    <property type="protein sequence ID" value="PTQ86796.1"/>
    <property type="molecule type" value="Genomic_DNA"/>
</dbReference>
<name>A0A2T5ISI6_9GAMM</name>
<dbReference type="SUPFAM" id="SSF54616">
    <property type="entry name" value="DNA-binding domain of Mlu1-box binding protein MBP1"/>
    <property type="match status" value="1"/>
</dbReference>
<dbReference type="Proteomes" id="UP000244223">
    <property type="component" value="Unassembled WGS sequence"/>
</dbReference>
<organism evidence="2 3">
    <name type="scientific">Agitococcus lubricus</name>
    <dbReference type="NCBI Taxonomy" id="1077255"/>
    <lineage>
        <taxon>Bacteria</taxon>
        <taxon>Pseudomonadati</taxon>
        <taxon>Pseudomonadota</taxon>
        <taxon>Gammaproteobacteria</taxon>
        <taxon>Moraxellales</taxon>
        <taxon>Moraxellaceae</taxon>
        <taxon>Agitococcus</taxon>
    </lineage>
</organism>
<dbReference type="RefSeq" id="WP_107866983.1">
    <property type="nucleotide sequence ID" value="NZ_QAON01000027.1"/>
</dbReference>
<dbReference type="InterPro" id="IPR036887">
    <property type="entry name" value="HTH_APSES_sf"/>
</dbReference>
<dbReference type="GO" id="GO:0003677">
    <property type="term" value="F:DNA binding"/>
    <property type="evidence" value="ECO:0007669"/>
    <property type="project" value="InterPro"/>
</dbReference>
<dbReference type="Pfam" id="PF10546">
    <property type="entry name" value="P63C"/>
    <property type="match status" value="1"/>
</dbReference>
<gene>
    <name evidence="2" type="ORF">C8N29_1272</name>
</gene>
<keyword evidence="3" id="KW-1185">Reference proteome</keyword>